<organism evidence="8 9">
    <name type="scientific">Podospora appendiculata</name>
    <dbReference type="NCBI Taxonomy" id="314037"/>
    <lineage>
        <taxon>Eukaryota</taxon>
        <taxon>Fungi</taxon>
        <taxon>Dikarya</taxon>
        <taxon>Ascomycota</taxon>
        <taxon>Pezizomycotina</taxon>
        <taxon>Sordariomycetes</taxon>
        <taxon>Sordariomycetidae</taxon>
        <taxon>Sordariales</taxon>
        <taxon>Podosporaceae</taxon>
        <taxon>Podospora</taxon>
    </lineage>
</organism>
<dbReference type="InterPro" id="IPR036008">
    <property type="entry name" value="Aconitase_4Fe-4S_dom"/>
</dbReference>
<evidence type="ECO:0000313" key="8">
    <source>
        <dbReference type="EMBL" id="KAK3692463.1"/>
    </source>
</evidence>
<dbReference type="Pfam" id="PF00330">
    <property type="entry name" value="Aconitase"/>
    <property type="match status" value="1"/>
</dbReference>
<dbReference type="GO" id="GO:0170034">
    <property type="term" value="P:L-amino acid biosynthetic process"/>
    <property type="evidence" value="ECO:0007669"/>
    <property type="project" value="UniProtKB-ARBA"/>
</dbReference>
<evidence type="ECO:0000256" key="2">
    <source>
        <dbReference type="ARBA" id="ARBA00022723"/>
    </source>
</evidence>
<dbReference type="PRINTS" id="PR00415">
    <property type="entry name" value="ACONITASE"/>
</dbReference>
<dbReference type="EMBL" id="JAULSO010000001">
    <property type="protein sequence ID" value="KAK3692463.1"/>
    <property type="molecule type" value="Genomic_DNA"/>
</dbReference>
<evidence type="ECO:0000256" key="4">
    <source>
        <dbReference type="ARBA" id="ARBA00023014"/>
    </source>
</evidence>
<dbReference type="Proteomes" id="UP001270362">
    <property type="component" value="Unassembled WGS sequence"/>
</dbReference>
<dbReference type="GO" id="GO:0016836">
    <property type="term" value="F:hydro-lyase activity"/>
    <property type="evidence" value="ECO:0007669"/>
    <property type="project" value="InterPro"/>
</dbReference>
<dbReference type="GO" id="GO:0170038">
    <property type="term" value="P:proteinogenic amino acid biosynthetic process"/>
    <property type="evidence" value="ECO:0007669"/>
    <property type="project" value="UniProtKB-ARBA"/>
</dbReference>
<evidence type="ECO:0000259" key="6">
    <source>
        <dbReference type="Pfam" id="PF00330"/>
    </source>
</evidence>
<keyword evidence="2" id="KW-0479">Metal-binding</keyword>
<comment type="similarity">
    <text evidence="1">Belongs to the aconitase/IPM isomerase family.</text>
</comment>
<dbReference type="InterPro" id="IPR015931">
    <property type="entry name" value="Acnase/IPM_dHydase_lsu_aba_1/3"/>
</dbReference>
<keyword evidence="4" id="KW-0411">Iron-sulfur</keyword>
<reference evidence="8" key="2">
    <citation type="submission" date="2023-06" db="EMBL/GenBank/DDBJ databases">
        <authorList>
            <consortium name="Lawrence Berkeley National Laboratory"/>
            <person name="Haridas S."/>
            <person name="Hensen N."/>
            <person name="Bonometti L."/>
            <person name="Westerberg I."/>
            <person name="Brannstrom I.O."/>
            <person name="Guillou S."/>
            <person name="Cros-Aarteil S."/>
            <person name="Calhoun S."/>
            <person name="Kuo A."/>
            <person name="Mondo S."/>
            <person name="Pangilinan J."/>
            <person name="Riley R."/>
            <person name="Labutti K."/>
            <person name="Andreopoulos B."/>
            <person name="Lipzen A."/>
            <person name="Chen C."/>
            <person name="Yanf M."/>
            <person name="Daum C."/>
            <person name="Ng V."/>
            <person name="Clum A."/>
            <person name="Steindorff A."/>
            <person name="Ohm R."/>
            <person name="Martin F."/>
            <person name="Silar P."/>
            <person name="Natvig D."/>
            <person name="Lalanne C."/>
            <person name="Gautier V."/>
            <person name="Ament-Velasquez S.L."/>
            <person name="Kruys A."/>
            <person name="Hutchinson M.I."/>
            <person name="Powell A.J."/>
            <person name="Barry K."/>
            <person name="Miller A.N."/>
            <person name="Grigoriev I.V."/>
            <person name="Debuchy R."/>
            <person name="Gladieux P."/>
            <person name="Thoren M.H."/>
            <person name="Johannesson H."/>
        </authorList>
    </citation>
    <scope>NUCLEOTIDE SEQUENCE</scope>
    <source>
        <strain evidence="8">CBS 314.62</strain>
    </source>
</reference>
<reference evidence="8" key="1">
    <citation type="journal article" date="2023" name="Mol. Phylogenet. Evol.">
        <title>Genome-scale phylogeny and comparative genomics of the fungal order Sordariales.</title>
        <authorList>
            <person name="Hensen N."/>
            <person name="Bonometti L."/>
            <person name="Westerberg I."/>
            <person name="Brannstrom I.O."/>
            <person name="Guillou S."/>
            <person name="Cros-Aarteil S."/>
            <person name="Calhoun S."/>
            <person name="Haridas S."/>
            <person name="Kuo A."/>
            <person name="Mondo S."/>
            <person name="Pangilinan J."/>
            <person name="Riley R."/>
            <person name="LaButti K."/>
            <person name="Andreopoulos B."/>
            <person name="Lipzen A."/>
            <person name="Chen C."/>
            <person name="Yan M."/>
            <person name="Daum C."/>
            <person name="Ng V."/>
            <person name="Clum A."/>
            <person name="Steindorff A."/>
            <person name="Ohm R.A."/>
            <person name="Martin F."/>
            <person name="Silar P."/>
            <person name="Natvig D.O."/>
            <person name="Lalanne C."/>
            <person name="Gautier V."/>
            <person name="Ament-Velasquez S.L."/>
            <person name="Kruys A."/>
            <person name="Hutchinson M.I."/>
            <person name="Powell A.J."/>
            <person name="Barry K."/>
            <person name="Miller A.N."/>
            <person name="Grigoriev I.V."/>
            <person name="Debuchy R."/>
            <person name="Gladieux P."/>
            <person name="Hiltunen Thoren M."/>
            <person name="Johannesson H."/>
        </authorList>
    </citation>
    <scope>NUCLEOTIDE SEQUENCE</scope>
    <source>
        <strain evidence="8">CBS 314.62</strain>
    </source>
</reference>
<dbReference type="InterPro" id="IPR015928">
    <property type="entry name" value="Aconitase/3IPM_dehydase_swvl"/>
</dbReference>
<dbReference type="GO" id="GO:0046872">
    <property type="term" value="F:metal ion binding"/>
    <property type="evidence" value="ECO:0007669"/>
    <property type="project" value="UniProtKB-KW"/>
</dbReference>
<dbReference type="GO" id="GO:0051536">
    <property type="term" value="F:iron-sulfur cluster binding"/>
    <property type="evidence" value="ECO:0007669"/>
    <property type="project" value="UniProtKB-KW"/>
</dbReference>
<keyword evidence="3" id="KW-0408">Iron</keyword>
<dbReference type="SUPFAM" id="SSF53732">
    <property type="entry name" value="Aconitase iron-sulfur domain"/>
    <property type="match status" value="1"/>
</dbReference>
<proteinExistence type="inferred from homology"/>
<gene>
    <name evidence="8" type="ORF">B0T22DRAFT_531938</name>
</gene>
<dbReference type="InterPro" id="IPR000573">
    <property type="entry name" value="AconitaseA/IPMdHydase_ssu_swvl"/>
</dbReference>
<evidence type="ECO:0000256" key="1">
    <source>
        <dbReference type="ARBA" id="ARBA00007185"/>
    </source>
</evidence>
<comment type="caution">
    <text evidence="8">The sequence shown here is derived from an EMBL/GenBank/DDBJ whole genome shotgun (WGS) entry which is preliminary data.</text>
</comment>
<accession>A0AAE0XFK0</accession>
<evidence type="ECO:0000256" key="3">
    <source>
        <dbReference type="ARBA" id="ARBA00023004"/>
    </source>
</evidence>
<evidence type="ECO:0000259" key="7">
    <source>
        <dbReference type="Pfam" id="PF00694"/>
    </source>
</evidence>
<evidence type="ECO:0000313" key="9">
    <source>
        <dbReference type="Proteomes" id="UP001270362"/>
    </source>
</evidence>
<evidence type="ECO:0000256" key="5">
    <source>
        <dbReference type="ARBA" id="ARBA00023239"/>
    </source>
</evidence>
<keyword evidence="9" id="KW-1185">Reference proteome</keyword>
<dbReference type="Pfam" id="PF00694">
    <property type="entry name" value="Aconitase_C"/>
    <property type="match status" value="1"/>
</dbReference>
<dbReference type="InterPro" id="IPR050067">
    <property type="entry name" value="IPM_dehydratase_rel_enz"/>
</dbReference>
<keyword evidence="5" id="KW-0456">Lyase</keyword>
<sequence>MPTKLDDSAPSDRRLVELLRETRGIQLADISLPRTNILSEIEHLSNHLRPSHPREADALQQVHQHCTTPPHFGGLGLPATSATAFTAAETAEVLFLVSAYLEALTYQDRNASPLPVLPRRPPDRRGMTLAEKILAAHDVARTGHVAPGDVLRLDVDWVMASELSWSAMEKTYDALGQPGIFRNDRLWIAGDHVVDPRAINHPRIRPLIEACERARRVFKLTEYQGMNYTIMHTEFCRERAQPGMLVVGSDSHTCSAGSVSSLAIGLGVADVTLPLVTGETWIKVPETVKIRFVNRPRPGLGGKDIILYILKELRRNTVAADRVVEYGGPGMRYLSCDASTLDAVEDSGLTMKQEFGGVTGICVPDEVTHKFINGRKQPKHKKQAIYYRPDDDAHYAEEHTIDLDKIEPFVARYPSPDDVVPVGDVAGTRLDGVFIGACTTAREDLVLAALTLEAGLKRGMKPVAHGKRKVVPGSRPILHDLEERGLADIYRQAGFEVGVPGCSYCVGMSVDKAAKGEVWLSSQNRNFENRMGPGAIGSIASAVTVAASSFDMSITDPTTLLDDIDLSHLADILGGEVVEDGAPVVQYVEPGGRDATGPGQIVHLSAIQDAGRQDTTATSERASPSTSISGKVHTLGDFIDTDALAPAEFLVGNPTAPEIGRYCLYHTDPDFRRRVKDDGLDVVVAGKAFGVGSSRENAVLALQGAGVQCVIARSFAFIFARNMPNLGLLGIVVEDDDFYRLARDGFEIAVDVDGRTVKVGGKEFRFVLSELEIQLWRQGGMSRAFATWGKGLLSKMTSPVKGKKANLERPKKDGLDW</sequence>
<dbReference type="NCBIfam" id="TIGR02087">
    <property type="entry name" value="LEUD_arch"/>
    <property type="match status" value="1"/>
</dbReference>
<feature type="domain" description="Aconitase A/isopropylmalate dehydratase small subunit swivel" evidence="7">
    <location>
        <begin position="670"/>
        <end position="734"/>
    </location>
</feature>
<dbReference type="InterPro" id="IPR001030">
    <property type="entry name" value="Acoase/IPM_deHydtase_lsu_aba"/>
</dbReference>
<dbReference type="Gene3D" id="3.20.19.10">
    <property type="entry name" value="Aconitase, domain 4"/>
    <property type="match status" value="1"/>
</dbReference>
<name>A0AAE0XFK0_9PEZI</name>
<dbReference type="InterPro" id="IPR011827">
    <property type="entry name" value="LeuD_type2/HacB/DmdB"/>
</dbReference>
<dbReference type="CDD" id="cd01577">
    <property type="entry name" value="IPMI_Swivel"/>
    <property type="match status" value="1"/>
</dbReference>
<dbReference type="PANTHER" id="PTHR43822">
    <property type="entry name" value="HOMOACONITASE, MITOCHONDRIAL-RELATED"/>
    <property type="match status" value="1"/>
</dbReference>
<feature type="domain" description="Aconitase/3-isopropylmalate dehydratase large subunit alpha/beta/alpha" evidence="6">
    <location>
        <begin position="206"/>
        <end position="550"/>
    </location>
</feature>
<dbReference type="PANTHER" id="PTHR43822:SF2">
    <property type="entry name" value="HOMOACONITASE, MITOCHONDRIAL"/>
    <property type="match status" value="1"/>
</dbReference>
<dbReference type="Gene3D" id="3.30.499.10">
    <property type="entry name" value="Aconitase, domain 3"/>
    <property type="match status" value="2"/>
</dbReference>
<dbReference type="SUPFAM" id="SSF52016">
    <property type="entry name" value="LeuD/IlvD-like"/>
    <property type="match status" value="1"/>
</dbReference>
<dbReference type="AlphaFoldDB" id="A0AAE0XFK0"/>
<protein>
    <submittedName>
        <fullName evidence="8">Aconitase family protein</fullName>
    </submittedName>
</protein>
<dbReference type="InterPro" id="IPR033940">
    <property type="entry name" value="IPMI_Swivel"/>
</dbReference>